<dbReference type="PANTHER" id="PTHR46606">
    <property type="entry name" value="SHOOTIN-1"/>
    <property type="match status" value="1"/>
</dbReference>
<organism evidence="2">
    <name type="scientific">Apis cerana</name>
    <name type="common">Indian honeybee</name>
    <dbReference type="NCBI Taxonomy" id="7461"/>
    <lineage>
        <taxon>Eukaryota</taxon>
        <taxon>Metazoa</taxon>
        <taxon>Ecdysozoa</taxon>
        <taxon>Arthropoda</taxon>
        <taxon>Hexapoda</taxon>
        <taxon>Insecta</taxon>
        <taxon>Pterygota</taxon>
        <taxon>Neoptera</taxon>
        <taxon>Endopterygota</taxon>
        <taxon>Hymenoptera</taxon>
        <taxon>Apocrita</taxon>
        <taxon>Aculeata</taxon>
        <taxon>Apoidea</taxon>
        <taxon>Anthophila</taxon>
        <taxon>Apidae</taxon>
        <taxon>Apis</taxon>
    </lineage>
</organism>
<keyword evidence="1" id="KW-0175">Coiled coil</keyword>
<feature type="coiled-coil region" evidence="1">
    <location>
        <begin position="19"/>
        <end position="151"/>
    </location>
</feature>
<dbReference type="InterPro" id="IPR024849">
    <property type="entry name" value="Shootin-1"/>
</dbReference>
<name>V9IK76_APICE</name>
<dbReference type="GO" id="GO:0044295">
    <property type="term" value="C:axonal growth cone"/>
    <property type="evidence" value="ECO:0007669"/>
    <property type="project" value="TreeGrafter"/>
</dbReference>
<dbReference type="GO" id="GO:0048812">
    <property type="term" value="P:neuron projection morphogenesis"/>
    <property type="evidence" value="ECO:0007669"/>
    <property type="project" value="TreeGrafter"/>
</dbReference>
<protein>
    <submittedName>
        <fullName evidence="2">Uncharacterized protein</fullName>
    </submittedName>
</protein>
<dbReference type="PANTHER" id="PTHR46606:SF5">
    <property type="entry name" value="SHOOTIN-1"/>
    <property type="match status" value="1"/>
</dbReference>
<dbReference type="AlphaFoldDB" id="V9IK76"/>
<dbReference type="SUPFAM" id="SSF57997">
    <property type="entry name" value="Tropomyosin"/>
    <property type="match status" value="1"/>
</dbReference>
<dbReference type="GO" id="GO:2001224">
    <property type="term" value="P:positive regulation of neuron migration"/>
    <property type="evidence" value="ECO:0007669"/>
    <property type="project" value="TreeGrafter"/>
</dbReference>
<dbReference type="GO" id="GO:0005737">
    <property type="term" value="C:cytoplasm"/>
    <property type="evidence" value="ECO:0007669"/>
    <property type="project" value="TreeGrafter"/>
</dbReference>
<evidence type="ECO:0000256" key="1">
    <source>
        <dbReference type="SAM" id="Coils"/>
    </source>
</evidence>
<evidence type="ECO:0000313" key="2">
    <source>
        <dbReference type="EMBL" id="AEY61543.1"/>
    </source>
</evidence>
<proteinExistence type="evidence at transcript level"/>
<dbReference type="GO" id="GO:0031252">
    <property type="term" value="C:cell leading edge"/>
    <property type="evidence" value="ECO:0007669"/>
    <property type="project" value="TreeGrafter"/>
</dbReference>
<dbReference type="EMBL" id="JR051713">
    <property type="protein sequence ID" value="AEY61543.1"/>
    <property type="molecule type" value="mRNA"/>
</dbReference>
<accession>V9IK76</accession>
<gene>
    <name evidence="2" type="ORF">ACCB12934</name>
</gene>
<reference evidence="2" key="1">
    <citation type="submission" date="2011-11" db="EMBL/GenBank/DDBJ databases">
        <title>Decoding the brain transcriptome of the Eastern honeybee (Apis cerana) based on pyrosequencing.</title>
        <authorList>
            <person name="Sun L."/>
            <person name="Zheng H."/>
            <person name="Wang Y."/>
            <person name="Xie X."/>
            <person name="Zhu Y."/>
            <person name="Gu W."/>
            <person name="Wang S."/>
        </authorList>
    </citation>
    <scope>NUCLEOTIDE SEQUENCE</scope>
    <source>
        <tissue evidence="2">Brain</tissue>
    </source>
</reference>
<sequence>MKVQKDNMERVTKMVAEEVQALKAQCDRERENAKIMKIEAERVQKERNVLAHQSALLMAEVGDDPNGRLLTVLQEVESLKRLLEEEQQNHASQIQMLEEKLEEKESNVEFEIVEEKLKLAESELEVVTQRAERAEKSVETLEGVVQTLKAKNQ</sequence>